<dbReference type="AlphaFoldDB" id="B0MN30"/>
<evidence type="ECO:0000313" key="2">
    <source>
        <dbReference type="Proteomes" id="UP000005326"/>
    </source>
</evidence>
<dbReference type="Proteomes" id="UP000005326">
    <property type="component" value="Unassembled WGS sequence"/>
</dbReference>
<keyword evidence="2" id="KW-1185">Reference proteome</keyword>
<name>B0MN30_9FIRM</name>
<reference evidence="1" key="1">
    <citation type="submission" date="2007-10" db="EMBL/GenBank/DDBJ databases">
        <authorList>
            <person name="Fulton L."/>
            <person name="Clifton S."/>
            <person name="Fulton B."/>
            <person name="Xu J."/>
            <person name="Minx P."/>
            <person name="Pepin K.H."/>
            <person name="Johnson M."/>
            <person name="Thiruvilangam P."/>
            <person name="Bhonagiri V."/>
            <person name="Nash W.E."/>
            <person name="Mardis E.R."/>
            <person name="Wilson R.K."/>
        </authorList>
    </citation>
    <scope>NUCLEOTIDE SEQUENCE [LARGE SCALE GENOMIC DNA]</scope>
    <source>
        <strain evidence="1">DSM 15702</strain>
    </source>
</reference>
<sequence>MQKSNILQIWCGAKNSHHIFVNIAKISSEILHFFTASAIIKMLTKIVPFARVRNRGRHL</sequence>
<protein>
    <submittedName>
        <fullName evidence="1">Uncharacterized protein</fullName>
    </submittedName>
</protein>
<dbReference type="EMBL" id="ABCA03000044">
    <property type="protein sequence ID" value="EDS00939.1"/>
    <property type="molecule type" value="Genomic_DNA"/>
</dbReference>
<accession>B0MN30</accession>
<gene>
    <name evidence="1" type="ORF">EUBSIR_01221</name>
</gene>
<proteinExistence type="predicted"/>
<reference evidence="1" key="2">
    <citation type="submission" date="2014-06" db="EMBL/GenBank/DDBJ databases">
        <title>Draft genome sequence of Eubacterium siraeum (DSM 15702).</title>
        <authorList>
            <person name="Sudarsanam P."/>
            <person name="Ley R."/>
            <person name="Guruge J."/>
            <person name="Turnbaugh P.J."/>
            <person name="Mahowald M."/>
            <person name="Liep D."/>
            <person name="Gordon J."/>
        </authorList>
    </citation>
    <scope>NUCLEOTIDE SEQUENCE</scope>
    <source>
        <strain evidence="1">DSM 15702</strain>
    </source>
</reference>
<organism evidence="1 2">
    <name type="scientific">[Eubacterium] siraeum DSM 15702</name>
    <dbReference type="NCBI Taxonomy" id="428128"/>
    <lineage>
        <taxon>Bacteria</taxon>
        <taxon>Bacillati</taxon>
        <taxon>Bacillota</taxon>
        <taxon>Clostridia</taxon>
        <taxon>Eubacteriales</taxon>
        <taxon>Oscillospiraceae</taxon>
        <taxon>Oscillospiraceae incertae sedis</taxon>
    </lineage>
</organism>
<evidence type="ECO:0000313" key="1">
    <source>
        <dbReference type="EMBL" id="EDS00939.1"/>
    </source>
</evidence>
<comment type="caution">
    <text evidence="1">The sequence shown here is derived from an EMBL/GenBank/DDBJ whole genome shotgun (WGS) entry which is preliminary data.</text>
</comment>